<dbReference type="PANTHER" id="PTHR23150">
    <property type="entry name" value="SULFATASE MODIFYING FACTOR 1, 2"/>
    <property type="match status" value="1"/>
</dbReference>
<evidence type="ECO:0000259" key="1">
    <source>
        <dbReference type="Pfam" id="PF03781"/>
    </source>
</evidence>
<dbReference type="GO" id="GO:0120147">
    <property type="term" value="F:formylglycine-generating oxidase activity"/>
    <property type="evidence" value="ECO:0007669"/>
    <property type="project" value="TreeGrafter"/>
</dbReference>
<evidence type="ECO:0000313" key="2">
    <source>
        <dbReference type="EMBL" id="WGZ89544.1"/>
    </source>
</evidence>
<dbReference type="Gene3D" id="3.90.1580.10">
    <property type="entry name" value="paralog of FGE (formylglycine-generating enzyme)"/>
    <property type="match status" value="1"/>
</dbReference>
<dbReference type="InterPro" id="IPR042095">
    <property type="entry name" value="SUMF_sf"/>
</dbReference>
<dbReference type="Proteomes" id="UP001300672">
    <property type="component" value="Chromosome"/>
</dbReference>
<dbReference type="KEGG" id="tdu:QJT80_08475"/>
<dbReference type="InterPro" id="IPR005532">
    <property type="entry name" value="SUMF_dom"/>
</dbReference>
<dbReference type="SUPFAM" id="SSF56436">
    <property type="entry name" value="C-type lectin-like"/>
    <property type="match status" value="1"/>
</dbReference>
<sequence length="261" mass="30048">MALSAAPDLIPPSALEWREKLYKEDSARCAPFPKMVSIPTGRFTMGALQERDGVEGGCLDSEKPAHEVYVPAFELSKYPITFAEYDYYCHTTGTLMPDDQGWGREARPVINVSWHDAQHYCQWLSSLTGQIYRLPSEAEWEYANRAGATSAYPWGMELHDYHANYASKIGMTTPVWHYPANAWGLYDMNGNVWEWVQDSWHDNYFGAPMHSRAWESANNDQRVLRGGSWNDRPRYLRSAYRVQNFSSGRYMFDGFRVARSL</sequence>
<dbReference type="EMBL" id="CP124755">
    <property type="protein sequence ID" value="WGZ89544.1"/>
    <property type="molecule type" value="Genomic_DNA"/>
</dbReference>
<dbReference type="InterPro" id="IPR016187">
    <property type="entry name" value="CTDL_fold"/>
</dbReference>
<reference evidence="2" key="2">
    <citation type="submission" date="2023-04" db="EMBL/GenBank/DDBJ databases">
        <authorList>
            <person name="Beletskiy A.V."/>
            <person name="Mardanov A.V."/>
            <person name="Ravin N.V."/>
        </authorList>
    </citation>
    <scope>NUCLEOTIDE SEQUENCE</scope>
    <source>
        <strain evidence="2">GKL-01</strain>
    </source>
</reference>
<gene>
    <name evidence="2" type="ORF">QJT80_08475</name>
</gene>
<feature type="domain" description="Sulfatase-modifying factor enzyme-like" evidence="1">
    <location>
        <begin position="33"/>
        <end position="259"/>
    </location>
</feature>
<reference evidence="2" key="1">
    <citation type="journal article" date="2023" name="Int. J. Mol. Sci.">
        <title>Metagenomics Revealed a New Genus 'Candidatus Thiocaldithrix dubininis' gen. nov., sp. nov. and a New Species 'Candidatus Thiothrix putei' sp. nov. in the Family Thiotrichaceae, Some Members of Which Have Traits of Both Na+- and H+-Motive Energetics.</title>
        <authorList>
            <person name="Ravin N.V."/>
            <person name="Muntyan M.S."/>
            <person name="Smolyakov D.D."/>
            <person name="Rudenko T.S."/>
            <person name="Beletsky A.V."/>
            <person name="Mardanov A.V."/>
            <person name="Grabovich M.Y."/>
        </authorList>
    </citation>
    <scope>NUCLEOTIDE SEQUENCE</scope>
    <source>
        <strain evidence="2">GKL-01</strain>
    </source>
</reference>
<name>A0AA95H5F0_9GAMM</name>
<dbReference type="AlphaFoldDB" id="A0AA95H5F0"/>
<dbReference type="PANTHER" id="PTHR23150:SF35">
    <property type="entry name" value="BLL6746 PROTEIN"/>
    <property type="match status" value="1"/>
</dbReference>
<proteinExistence type="predicted"/>
<organism evidence="2">
    <name type="scientific">Candidatus Thiocaldithrix dubininis</name>
    <dbReference type="NCBI Taxonomy" id="3080823"/>
    <lineage>
        <taxon>Bacteria</taxon>
        <taxon>Pseudomonadati</taxon>
        <taxon>Pseudomonadota</taxon>
        <taxon>Gammaproteobacteria</taxon>
        <taxon>Thiotrichales</taxon>
        <taxon>Thiotrichaceae</taxon>
        <taxon>Candidatus Thiocaldithrix</taxon>
    </lineage>
</organism>
<accession>A0AA95H5F0</accession>
<dbReference type="InterPro" id="IPR051043">
    <property type="entry name" value="Sulfatase_Mod_Factor_Kinase"/>
</dbReference>
<protein>
    <submittedName>
        <fullName evidence="2">Formylglycine-generating enzyme family protein</fullName>
    </submittedName>
</protein>
<dbReference type="Pfam" id="PF03781">
    <property type="entry name" value="FGE-sulfatase"/>
    <property type="match status" value="1"/>
</dbReference>